<protein>
    <submittedName>
        <fullName evidence="1">Uncharacterized protein</fullName>
    </submittedName>
</protein>
<organism evidence="1 2">
    <name type="scientific">Salix koriyanagi</name>
    <dbReference type="NCBI Taxonomy" id="2511006"/>
    <lineage>
        <taxon>Eukaryota</taxon>
        <taxon>Viridiplantae</taxon>
        <taxon>Streptophyta</taxon>
        <taxon>Embryophyta</taxon>
        <taxon>Tracheophyta</taxon>
        <taxon>Spermatophyta</taxon>
        <taxon>Magnoliopsida</taxon>
        <taxon>eudicotyledons</taxon>
        <taxon>Gunneridae</taxon>
        <taxon>Pentapetalae</taxon>
        <taxon>rosids</taxon>
        <taxon>fabids</taxon>
        <taxon>Malpighiales</taxon>
        <taxon>Salicaceae</taxon>
        <taxon>Saliceae</taxon>
        <taxon>Salix</taxon>
    </lineage>
</organism>
<dbReference type="AlphaFoldDB" id="A0A9Q0TDI6"/>
<reference evidence="1" key="1">
    <citation type="submission" date="2022-11" db="EMBL/GenBank/DDBJ databases">
        <authorList>
            <person name="Hyden B.L."/>
            <person name="Feng K."/>
            <person name="Yates T."/>
            <person name="Jawdy S."/>
            <person name="Smart L.B."/>
            <person name="Muchero W."/>
        </authorList>
    </citation>
    <scope>NUCLEOTIDE SEQUENCE</scope>
    <source>
        <tissue evidence="1">Shoot tip</tissue>
    </source>
</reference>
<accession>A0A9Q0TDI6</accession>
<keyword evidence="2" id="KW-1185">Reference proteome</keyword>
<evidence type="ECO:0000313" key="1">
    <source>
        <dbReference type="EMBL" id="KAJ6709614.1"/>
    </source>
</evidence>
<comment type="caution">
    <text evidence="1">The sequence shown here is derived from an EMBL/GenBank/DDBJ whole genome shotgun (WGS) entry which is preliminary data.</text>
</comment>
<reference evidence="1" key="2">
    <citation type="journal article" date="2023" name="Int. J. Mol. Sci.">
        <title>De Novo Assembly and Annotation of 11 Diverse Shrub Willow (Salix) Genomes Reveals Novel Gene Organization in Sex-Linked Regions.</title>
        <authorList>
            <person name="Hyden B."/>
            <person name="Feng K."/>
            <person name="Yates T.B."/>
            <person name="Jawdy S."/>
            <person name="Cereghino C."/>
            <person name="Smart L.B."/>
            <person name="Muchero W."/>
        </authorList>
    </citation>
    <scope>NUCLEOTIDE SEQUENCE</scope>
    <source>
        <tissue evidence="1">Shoot tip</tissue>
    </source>
</reference>
<name>A0A9Q0TDI6_9ROSI</name>
<proteinExistence type="predicted"/>
<sequence length="63" mass="7486">MTLEIFNLNRLADIIIFLRQKHERTKIETPQVLMIFLPCPTPFHPLHPHNNWNLTRALLELVS</sequence>
<gene>
    <name evidence="1" type="ORF">OIU74_010667</name>
</gene>
<evidence type="ECO:0000313" key="2">
    <source>
        <dbReference type="Proteomes" id="UP001151752"/>
    </source>
</evidence>
<dbReference type="EMBL" id="JAPFFM010000015">
    <property type="protein sequence ID" value="KAJ6709614.1"/>
    <property type="molecule type" value="Genomic_DNA"/>
</dbReference>
<dbReference type="Proteomes" id="UP001151752">
    <property type="component" value="Chromosome 2"/>
</dbReference>